<evidence type="ECO:0000313" key="3">
    <source>
        <dbReference type="Proteomes" id="UP000584824"/>
    </source>
</evidence>
<keyword evidence="1" id="KW-0812">Transmembrane</keyword>
<dbReference type="InterPro" id="IPR046087">
    <property type="entry name" value="DUF6105"/>
</dbReference>
<dbReference type="Proteomes" id="UP000584824">
    <property type="component" value="Unassembled WGS sequence"/>
</dbReference>
<dbReference type="RefSeq" id="WP_237358808.1">
    <property type="nucleotide sequence ID" value="NZ_JACIDU010000004.1"/>
</dbReference>
<name>A0A7W6K0C6_9HYPH</name>
<proteinExistence type="predicted"/>
<dbReference type="AlphaFoldDB" id="A0A7W6K0C6"/>
<reference evidence="2 3" key="1">
    <citation type="submission" date="2020-08" db="EMBL/GenBank/DDBJ databases">
        <title>Genomic Encyclopedia of Type Strains, Phase IV (KMG-IV): sequencing the most valuable type-strain genomes for metagenomic binning, comparative biology and taxonomic classification.</title>
        <authorList>
            <person name="Goeker M."/>
        </authorList>
    </citation>
    <scope>NUCLEOTIDE SEQUENCE [LARGE SCALE GENOMIC DNA]</scope>
    <source>
        <strain evidence="2 3">DSM 26385</strain>
    </source>
</reference>
<evidence type="ECO:0008006" key="4">
    <source>
        <dbReference type="Google" id="ProtNLM"/>
    </source>
</evidence>
<feature type="transmembrane region" description="Helical" evidence="1">
    <location>
        <begin position="59"/>
        <end position="77"/>
    </location>
</feature>
<protein>
    <recommendedName>
        <fullName evidence="4">Transmembrane protein</fullName>
    </recommendedName>
</protein>
<dbReference type="Pfam" id="PF19600">
    <property type="entry name" value="DUF6105"/>
    <property type="match status" value="1"/>
</dbReference>
<evidence type="ECO:0000256" key="1">
    <source>
        <dbReference type="SAM" id="Phobius"/>
    </source>
</evidence>
<dbReference type="EMBL" id="JACIDU010000004">
    <property type="protein sequence ID" value="MBB4102835.1"/>
    <property type="molecule type" value="Genomic_DNA"/>
</dbReference>
<keyword evidence="1" id="KW-1133">Transmembrane helix</keyword>
<gene>
    <name evidence="2" type="ORF">GGQ66_001378</name>
</gene>
<organism evidence="2 3">
    <name type="scientific">Allorhizobium borbori</name>
    <dbReference type="NCBI Taxonomy" id="485907"/>
    <lineage>
        <taxon>Bacteria</taxon>
        <taxon>Pseudomonadati</taxon>
        <taxon>Pseudomonadota</taxon>
        <taxon>Alphaproteobacteria</taxon>
        <taxon>Hyphomicrobiales</taxon>
        <taxon>Rhizobiaceae</taxon>
        <taxon>Rhizobium/Agrobacterium group</taxon>
        <taxon>Allorhizobium</taxon>
    </lineage>
</organism>
<keyword evidence="3" id="KW-1185">Reference proteome</keyword>
<accession>A0A7W6K0C6</accession>
<evidence type="ECO:0000313" key="2">
    <source>
        <dbReference type="EMBL" id="MBB4102835.1"/>
    </source>
</evidence>
<keyword evidence="1" id="KW-0472">Membrane</keyword>
<comment type="caution">
    <text evidence="2">The sequence shown here is derived from an EMBL/GenBank/DDBJ whole genome shotgun (WGS) entry which is preliminary data.</text>
</comment>
<sequence length="117" mass="13393">MKWLLFLWAGPVALLFGWYFLSLNDMSFGIFMLTREAHDLVFRIYGNILGIDPALLPPMVLRAIAVDSLFVLALVAFRRRRKIAAWWRARHAGSVDEPVVTSLNDNLPVVPERVLTR</sequence>